<reference evidence="3" key="2">
    <citation type="submission" date="2010-04" db="EMBL/GenBank/DDBJ databases">
        <authorList>
            <person name="Buell R."/>
            <person name="Hamilton J."/>
            <person name="Hostetler J."/>
        </authorList>
    </citation>
    <scope>NUCLEOTIDE SEQUENCE [LARGE SCALE GENOMIC DNA]</scope>
    <source>
        <strain evidence="3">DAOM:BR144</strain>
    </source>
</reference>
<sequence>MSSSTTVVLQQRCADDAALSSRVLGASSACCTSIPSGGDDGSVPSHERIISAKAAATARGDKNSSSSTSLSSSSPSRAMTVLTAVERSLLRTLAFIFYQLDRNQAKYCASSILQWYFQLQTQLPLAAVDSLERVAESVIALADAKFTKFWLSLLEKELDDETGNTTNSAVKESRIDIGSYEEDAYNAVKLQADEERHQREKTFVKRLYQHVYFRIQSLFSTAGNAASSSDRGHTQTPCTSPIDGCDESHFQPHRKRRRYPTYAHHEDSEDMESSWSPDSSNHGHDMCSDDEESEEEDIFEPGWAVEYMEQESMVPNEVTRRMHQMMHSTIPLNLFQVTVTYNSDQADDAGGGGFVGVISPESFPPTPITRDLQTQRMNCYTVSVLDHATLALRLLEANCSS</sequence>
<dbReference type="Proteomes" id="UP000019132">
    <property type="component" value="Unassembled WGS sequence"/>
</dbReference>
<keyword evidence="3" id="KW-1185">Reference proteome</keyword>
<dbReference type="HOGENOM" id="CLU_060866_0_0_1"/>
<name>K3WHU1_GLOUD</name>
<dbReference type="AlphaFoldDB" id="K3WHU1"/>
<evidence type="ECO:0000256" key="1">
    <source>
        <dbReference type="SAM" id="MobiDB-lite"/>
    </source>
</evidence>
<feature type="region of interest" description="Disordered" evidence="1">
    <location>
        <begin position="224"/>
        <end position="294"/>
    </location>
</feature>
<reference evidence="3" key="1">
    <citation type="journal article" date="2010" name="Genome Biol.">
        <title>Genome sequence of the necrotrophic plant pathogen Pythium ultimum reveals original pathogenicity mechanisms and effector repertoire.</title>
        <authorList>
            <person name="Levesque C.A."/>
            <person name="Brouwer H."/>
            <person name="Cano L."/>
            <person name="Hamilton J.P."/>
            <person name="Holt C."/>
            <person name="Huitema E."/>
            <person name="Raffaele S."/>
            <person name="Robideau G.P."/>
            <person name="Thines M."/>
            <person name="Win J."/>
            <person name="Zerillo M.M."/>
            <person name="Beakes G.W."/>
            <person name="Boore J.L."/>
            <person name="Busam D."/>
            <person name="Dumas B."/>
            <person name="Ferriera S."/>
            <person name="Fuerstenberg S.I."/>
            <person name="Gachon C.M."/>
            <person name="Gaulin E."/>
            <person name="Govers F."/>
            <person name="Grenville-Briggs L."/>
            <person name="Horner N."/>
            <person name="Hostetler J."/>
            <person name="Jiang R.H."/>
            <person name="Johnson J."/>
            <person name="Krajaejun T."/>
            <person name="Lin H."/>
            <person name="Meijer H.J."/>
            <person name="Moore B."/>
            <person name="Morris P."/>
            <person name="Phuntmart V."/>
            <person name="Puiu D."/>
            <person name="Shetty J."/>
            <person name="Stajich J.E."/>
            <person name="Tripathy S."/>
            <person name="Wawra S."/>
            <person name="van West P."/>
            <person name="Whitty B.R."/>
            <person name="Coutinho P.M."/>
            <person name="Henrissat B."/>
            <person name="Martin F."/>
            <person name="Thomas P.D."/>
            <person name="Tyler B.M."/>
            <person name="De Vries R.P."/>
            <person name="Kamoun S."/>
            <person name="Yandell M."/>
            <person name="Tisserat N."/>
            <person name="Buell C.R."/>
        </authorList>
    </citation>
    <scope>NUCLEOTIDE SEQUENCE</scope>
    <source>
        <strain evidence="3">DAOM:BR144</strain>
    </source>
</reference>
<dbReference type="VEuPathDB" id="FungiDB:PYU1_G004522"/>
<dbReference type="EnsemblProtists" id="PYU1_T004533">
    <property type="protein sequence ID" value="PYU1_T004533"/>
    <property type="gene ID" value="PYU1_G004522"/>
</dbReference>
<dbReference type="eggNOG" id="ENOG502RHGS">
    <property type="taxonomic scope" value="Eukaryota"/>
</dbReference>
<feature type="compositionally biased region" description="Low complexity" evidence="1">
    <location>
        <begin position="64"/>
        <end position="74"/>
    </location>
</feature>
<feature type="compositionally biased region" description="Polar residues" evidence="1">
    <location>
        <begin position="224"/>
        <end position="239"/>
    </location>
</feature>
<evidence type="ECO:0000313" key="3">
    <source>
        <dbReference type="Proteomes" id="UP000019132"/>
    </source>
</evidence>
<dbReference type="OMA" id="SCAKYCA"/>
<proteinExistence type="predicted"/>
<organism evidence="2 3">
    <name type="scientific">Globisporangium ultimum (strain ATCC 200006 / CBS 805.95 / DAOM BR144)</name>
    <name type="common">Pythium ultimum</name>
    <dbReference type="NCBI Taxonomy" id="431595"/>
    <lineage>
        <taxon>Eukaryota</taxon>
        <taxon>Sar</taxon>
        <taxon>Stramenopiles</taxon>
        <taxon>Oomycota</taxon>
        <taxon>Peronosporomycetes</taxon>
        <taxon>Pythiales</taxon>
        <taxon>Pythiaceae</taxon>
        <taxon>Globisporangium</taxon>
    </lineage>
</organism>
<dbReference type="InParanoid" id="K3WHU1"/>
<accession>K3WHU1</accession>
<dbReference type="EMBL" id="GL376631">
    <property type="status" value="NOT_ANNOTATED_CDS"/>
    <property type="molecule type" value="Genomic_DNA"/>
</dbReference>
<reference evidence="2" key="3">
    <citation type="submission" date="2015-02" db="UniProtKB">
        <authorList>
            <consortium name="EnsemblProtists"/>
        </authorList>
    </citation>
    <scope>IDENTIFICATION</scope>
    <source>
        <strain evidence="2">DAOM BR144</strain>
    </source>
</reference>
<feature type="region of interest" description="Disordered" evidence="1">
    <location>
        <begin position="55"/>
        <end position="74"/>
    </location>
</feature>
<protein>
    <submittedName>
        <fullName evidence="2">Uncharacterized protein</fullName>
    </submittedName>
</protein>
<evidence type="ECO:0000313" key="2">
    <source>
        <dbReference type="EnsemblProtists" id="PYU1_T004533"/>
    </source>
</evidence>